<evidence type="ECO:0000313" key="1">
    <source>
        <dbReference type="EMBL" id="TID13222.1"/>
    </source>
</evidence>
<keyword evidence="2" id="KW-1185">Reference proteome</keyword>
<evidence type="ECO:0000313" key="2">
    <source>
        <dbReference type="Proteomes" id="UP000298493"/>
    </source>
</evidence>
<organism evidence="1 2">
    <name type="scientific">Venturia nashicola</name>
    <dbReference type="NCBI Taxonomy" id="86259"/>
    <lineage>
        <taxon>Eukaryota</taxon>
        <taxon>Fungi</taxon>
        <taxon>Dikarya</taxon>
        <taxon>Ascomycota</taxon>
        <taxon>Pezizomycotina</taxon>
        <taxon>Dothideomycetes</taxon>
        <taxon>Pleosporomycetidae</taxon>
        <taxon>Venturiales</taxon>
        <taxon>Venturiaceae</taxon>
        <taxon>Venturia</taxon>
    </lineage>
</organism>
<protein>
    <submittedName>
        <fullName evidence="1">Uncharacterized protein</fullName>
    </submittedName>
</protein>
<proteinExistence type="predicted"/>
<name>A0A4Z1NZQ1_9PEZI</name>
<dbReference type="EMBL" id="SNSC02000028">
    <property type="protein sequence ID" value="TID13222.1"/>
    <property type="molecule type" value="Genomic_DNA"/>
</dbReference>
<dbReference type="AlphaFoldDB" id="A0A4Z1NZQ1"/>
<sequence length="128" mass="14286">MPFSMETFSTFLIPTDLPSTINTWDNETPSSTHRLDNLELQAPIGQCSYCRHLLANVHKICLGRMGIAIDLCLGSKDMILQADVRNRAPPRSGTASLDPGPNLGQILIRRIWSDADAENDRPEWLLVK</sequence>
<dbReference type="Proteomes" id="UP000298493">
    <property type="component" value="Unassembled WGS sequence"/>
</dbReference>
<reference evidence="1 2" key="1">
    <citation type="submission" date="2019-04" db="EMBL/GenBank/DDBJ databases">
        <title>High contiguity whole genome sequence and gene annotation resource for two Venturia nashicola isolates.</title>
        <authorList>
            <person name="Prokchorchik M."/>
            <person name="Won K."/>
            <person name="Lee Y."/>
            <person name="Choi E.D."/>
            <person name="Segonzac C."/>
            <person name="Sohn K.H."/>
        </authorList>
    </citation>
    <scope>NUCLEOTIDE SEQUENCE [LARGE SCALE GENOMIC DNA]</scope>
    <source>
        <strain evidence="1 2">PRI2</strain>
    </source>
</reference>
<accession>A0A4Z1NZQ1</accession>
<comment type="caution">
    <text evidence="1">The sequence shown here is derived from an EMBL/GenBank/DDBJ whole genome shotgun (WGS) entry which is preliminary data.</text>
</comment>
<gene>
    <name evidence="1" type="ORF">E6O75_ATG10295</name>
</gene>